<keyword evidence="1" id="KW-1133">Transmembrane helix</keyword>
<keyword evidence="1" id="KW-0812">Transmembrane</keyword>
<gene>
    <name evidence="3" type="ORF">SCLCIDRAFT_30537</name>
</gene>
<evidence type="ECO:0000313" key="3">
    <source>
        <dbReference type="EMBL" id="KIM55206.1"/>
    </source>
</evidence>
<dbReference type="InterPro" id="IPR011659">
    <property type="entry name" value="WD40"/>
</dbReference>
<evidence type="ECO:0000259" key="2">
    <source>
        <dbReference type="Pfam" id="PF01979"/>
    </source>
</evidence>
<name>A0A0C3DGK5_9AGAM</name>
<dbReference type="InterPro" id="IPR011059">
    <property type="entry name" value="Metal-dep_hydrolase_composite"/>
</dbReference>
<dbReference type="PANTHER" id="PTHR43135:SF3">
    <property type="entry name" value="ALPHA-D-RIBOSE 1-METHYLPHOSPHONATE 5-TRIPHOSPHATE DIPHOSPHATASE"/>
    <property type="match status" value="1"/>
</dbReference>
<dbReference type="InterPro" id="IPR032466">
    <property type="entry name" value="Metal_Hydrolase"/>
</dbReference>
<feature type="domain" description="Amidohydrolase-related" evidence="2">
    <location>
        <begin position="1193"/>
        <end position="1264"/>
    </location>
</feature>
<dbReference type="Proteomes" id="UP000053989">
    <property type="component" value="Unassembled WGS sequence"/>
</dbReference>
<organism evidence="3 4">
    <name type="scientific">Scleroderma citrinum Foug A</name>
    <dbReference type="NCBI Taxonomy" id="1036808"/>
    <lineage>
        <taxon>Eukaryota</taxon>
        <taxon>Fungi</taxon>
        <taxon>Dikarya</taxon>
        <taxon>Basidiomycota</taxon>
        <taxon>Agaricomycotina</taxon>
        <taxon>Agaricomycetes</taxon>
        <taxon>Agaricomycetidae</taxon>
        <taxon>Boletales</taxon>
        <taxon>Sclerodermatineae</taxon>
        <taxon>Sclerodermataceae</taxon>
        <taxon>Scleroderma</taxon>
    </lineage>
</organism>
<dbReference type="SUPFAM" id="SSF82171">
    <property type="entry name" value="DPP6 N-terminal domain-like"/>
    <property type="match status" value="1"/>
</dbReference>
<proteinExistence type="predicted"/>
<feature type="transmembrane region" description="Helical" evidence="1">
    <location>
        <begin position="34"/>
        <end position="54"/>
    </location>
</feature>
<dbReference type="InterPro" id="IPR011042">
    <property type="entry name" value="6-blade_b-propeller_TolB-like"/>
</dbReference>
<dbReference type="Gene3D" id="2.120.10.60">
    <property type="entry name" value="Tricorn protease N-terminal domain"/>
    <property type="match status" value="1"/>
</dbReference>
<evidence type="ECO:0000256" key="1">
    <source>
        <dbReference type="SAM" id="Phobius"/>
    </source>
</evidence>
<dbReference type="SUPFAM" id="SSF51556">
    <property type="entry name" value="Metallo-dependent hydrolases"/>
    <property type="match status" value="1"/>
</dbReference>
<reference evidence="4" key="2">
    <citation type="submission" date="2015-01" db="EMBL/GenBank/DDBJ databases">
        <title>Evolutionary Origins and Diversification of the Mycorrhizal Mutualists.</title>
        <authorList>
            <consortium name="DOE Joint Genome Institute"/>
            <consortium name="Mycorrhizal Genomics Consortium"/>
            <person name="Kohler A."/>
            <person name="Kuo A."/>
            <person name="Nagy L.G."/>
            <person name="Floudas D."/>
            <person name="Copeland A."/>
            <person name="Barry K.W."/>
            <person name="Cichocki N."/>
            <person name="Veneault-Fourrey C."/>
            <person name="LaButti K."/>
            <person name="Lindquist E.A."/>
            <person name="Lipzen A."/>
            <person name="Lundell T."/>
            <person name="Morin E."/>
            <person name="Murat C."/>
            <person name="Riley R."/>
            <person name="Ohm R."/>
            <person name="Sun H."/>
            <person name="Tunlid A."/>
            <person name="Henrissat B."/>
            <person name="Grigoriev I.V."/>
            <person name="Hibbett D.S."/>
            <person name="Martin F."/>
        </authorList>
    </citation>
    <scope>NUCLEOTIDE SEQUENCE [LARGE SCALE GENOMIC DNA]</scope>
    <source>
        <strain evidence="4">Foug A</strain>
    </source>
</reference>
<dbReference type="InterPro" id="IPR006680">
    <property type="entry name" value="Amidohydro-rel"/>
</dbReference>
<dbReference type="GO" id="GO:0016810">
    <property type="term" value="F:hydrolase activity, acting on carbon-nitrogen (but not peptide) bonds"/>
    <property type="evidence" value="ECO:0007669"/>
    <property type="project" value="InterPro"/>
</dbReference>
<dbReference type="EMBL" id="KN822139">
    <property type="protein sequence ID" value="KIM55206.1"/>
    <property type="molecule type" value="Genomic_DNA"/>
</dbReference>
<dbReference type="Pfam" id="PF01979">
    <property type="entry name" value="Amidohydro_1"/>
    <property type="match status" value="1"/>
</dbReference>
<dbReference type="PANTHER" id="PTHR43135">
    <property type="entry name" value="ALPHA-D-RIBOSE 1-METHYLPHOSPHONATE 5-TRIPHOSPHATE DIPHOSPHATASE"/>
    <property type="match status" value="1"/>
</dbReference>
<dbReference type="OrthoDB" id="194468at2759"/>
<dbReference type="HOGENOM" id="CLU_003547_0_0_1"/>
<accession>A0A0C3DGK5</accession>
<evidence type="ECO:0000313" key="4">
    <source>
        <dbReference type="Proteomes" id="UP000053989"/>
    </source>
</evidence>
<dbReference type="STRING" id="1036808.A0A0C3DGK5"/>
<keyword evidence="1" id="KW-0472">Membrane</keyword>
<dbReference type="Pfam" id="PF07676">
    <property type="entry name" value="PD40"/>
    <property type="match status" value="1"/>
</dbReference>
<reference evidence="3 4" key="1">
    <citation type="submission" date="2014-04" db="EMBL/GenBank/DDBJ databases">
        <authorList>
            <consortium name="DOE Joint Genome Institute"/>
            <person name="Kuo A."/>
            <person name="Kohler A."/>
            <person name="Nagy L.G."/>
            <person name="Floudas D."/>
            <person name="Copeland A."/>
            <person name="Barry K.W."/>
            <person name="Cichocki N."/>
            <person name="Veneault-Fourrey C."/>
            <person name="LaButti K."/>
            <person name="Lindquist E.A."/>
            <person name="Lipzen A."/>
            <person name="Lundell T."/>
            <person name="Morin E."/>
            <person name="Murat C."/>
            <person name="Sun H."/>
            <person name="Tunlid A."/>
            <person name="Henrissat B."/>
            <person name="Grigoriev I.V."/>
            <person name="Hibbett D.S."/>
            <person name="Martin F."/>
            <person name="Nordberg H.P."/>
            <person name="Cantor M.N."/>
            <person name="Hua S.X."/>
        </authorList>
    </citation>
    <scope>NUCLEOTIDE SEQUENCE [LARGE SCALE GENOMIC DNA]</scope>
    <source>
        <strain evidence="3 4">Foug A</strain>
    </source>
</reference>
<dbReference type="Gene3D" id="3.20.20.140">
    <property type="entry name" value="Metal-dependent hydrolases"/>
    <property type="match status" value="2"/>
</dbReference>
<keyword evidence="4" id="KW-1185">Reference proteome</keyword>
<dbReference type="InterPro" id="IPR051781">
    <property type="entry name" value="Metallo-dep_Hydrolase"/>
</dbReference>
<sequence length="1289" mass="142199">MHLDVRRDALPAEKGELPFASPPAYYASQSRRSYVCVSAVLKLFASTCLAFLLLSRPSITNFLNHLRTQSVFRNVNYHPTPPLSPEYDDPASEFKDDIFPLRQHDPWDISTDFPYPRTLTYDVEEGTWLRLDVHPTSGDLVFDMAGDIYCLPASSYSEESLTLAITTQALPVLTGVPHDADPRFSPDGRKLAFRSDAGLGVENIWVIPWADGGCTEMDVRSPSVMPPEARELKEYEDALLAQGVKETDDRNFRRLAREGRLSARRITNETYNWVSDPRWHPAGNKIIATKWYFTSRSLGASEGWEYSVPALGSEERIEVNAGRRLISRDLPFGWSKSDYAEQQIGYEQFLWAGDDIVIYAGNIRDAPQGTFEYGKDVHKGIYSIFAKNLTSGVKEILVDAFPGGASRPILSRDGRTLAFVRRVRDKEALVLKDLETGTLSYIWFGLTYDLSIIYAPMGTYPSFAFDRSDGAILIWAAGQIFHVPLSKNALGERISGGTPRPVRFRAHIEIKIAETLKAKTDVRALEEGHQRLHAFTHLSLDKHGKKAVFQASGVTYTQLIGSDALAQRVPVAHSGAAYYSPSFVRGDENLVVHVRWSDKFFSALEIADLSTGIIYQVTGLPMGRYFSPVISGGDTLAFIKTDGDLLTGDTVATAQTGIWIGEITLPTDGTATIEVKGARKISTTINLSDDKPKLSFVSSSKLLVQETDRAFTVDLALGADEWGRYTEVKVASGYSTDELAFSHATKGAAFVNFLHVYYAPNVDASVDLWSKPGKAPEGLARLSLDGGHDIVFSGDGSVLGWFLGPYLHTIPISRLSSCSEAIQDDTQTFGIACVKDLLDITEVTVLYESEVSRLRREAKVHATTANADVVAFVNATILTMENGDQFNDLIRGGTVVLRDGFIEAVGKDDEIVVPDGSVVIQANGGFIIPGFIDAHAHWAGTETMYPATSWEMQTFLAYGVTTAHNPSSHNNLGFVERGRVESGLMIGPRIFHTGLIIYGASSYSYHFDIANMEEAKEALTRIKVEGGPASWSYKNYNLPARASRQRLLLQARKLNMACVPEGGMNFDWDQTYIVDGMTTVEHNIPASILYDDLLTLFTLSGTGTTPTHVVDYGGMHGEEYLWATEDIPNDTKLRRFTRHDILEGLSETTSRPFNSMAFFNVSSSVAKMVHRGIHAHIGAHGEPPLGLMYHHEMALAKVGGLSNYEVLRAATIHAAITFGLDESLGSVSVGKLADLVVYPGGINLLDDEIRRTRDIKYVIRGGRIWEAETMTEVWPVKGRTQSLPPINID</sequence>
<dbReference type="InParanoid" id="A0A0C3DGK5"/>
<protein>
    <recommendedName>
        <fullName evidence="2">Amidohydrolase-related domain-containing protein</fullName>
    </recommendedName>
</protein>
<dbReference type="Gene3D" id="2.30.40.10">
    <property type="entry name" value="Urease, subunit C, domain 1"/>
    <property type="match status" value="2"/>
</dbReference>
<dbReference type="SUPFAM" id="SSF51338">
    <property type="entry name" value="Composite domain of metallo-dependent hydrolases"/>
    <property type="match status" value="1"/>
</dbReference>
<dbReference type="Gene3D" id="2.120.10.30">
    <property type="entry name" value="TolB, C-terminal domain"/>
    <property type="match status" value="1"/>
</dbReference>